<evidence type="ECO:0000256" key="1">
    <source>
        <dbReference type="ARBA" id="ARBA00008700"/>
    </source>
</evidence>
<evidence type="ECO:0000313" key="6">
    <source>
        <dbReference type="EMBL" id="KAG2402918.1"/>
    </source>
</evidence>
<evidence type="ECO:0000256" key="4">
    <source>
        <dbReference type="SAM" id="MobiDB-lite"/>
    </source>
</evidence>
<sequence>MKANRHHDQRNSAQALRTQSNSSSSSIFFSIKPFETSSLGNFHKIWDKTQTYKIASPPTLCQPQQLFLPRPDHISTSAVLICDDDVEVDSSRWNSRSAGIARAQGIVDAVRNFEDVLMNLVVAEEAHVAPLLVGAKRVRDYGDARNEGEEGVRVGLSSRKGEHRKRRGLMVHEEDDGGSAHLGCSG</sequence>
<dbReference type="InterPro" id="IPR053318">
    <property type="entry name" value="GT64"/>
</dbReference>
<dbReference type="InterPro" id="IPR029044">
    <property type="entry name" value="Nucleotide-diphossugar_trans"/>
</dbReference>
<dbReference type="PANTHER" id="PTHR48409">
    <property type="entry name" value="GLYCOSYLTRANSFERASE FAMILY PROTEIN 64 C3"/>
    <property type="match status" value="1"/>
</dbReference>
<dbReference type="Pfam" id="PF09258">
    <property type="entry name" value="Glyco_transf_64"/>
    <property type="match status" value="1"/>
</dbReference>
<feature type="domain" description="Glycosyl transferase 64" evidence="5">
    <location>
        <begin position="102"/>
        <end position="168"/>
    </location>
</feature>
<dbReference type="InterPro" id="IPR015338">
    <property type="entry name" value="GT64_dom"/>
</dbReference>
<dbReference type="GO" id="GO:0016020">
    <property type="term" value="C:membrane"/>
    <property type="evidence" value="ECO:0007669"/>
    <property type="project" value="InterPro"/>
</dbReference>
<evidence type="ECO:0000256" key="2">
    <source>
        <dbReference type="ARBA" id="ARBA00022679"/>
    </source>
</evidence>
<dbReference type="AlphaFoldDB" id="A0A8T0KV99"/>
<comment type="caution">
    <text evidence="6">The sequence shown here is derived from an EMBL/GenBank/DDBJ whole genome shotgun (WGS) entry which is preliminary data.</text>
</comment>
<evidence type="ECO:0000256" key="3">
    <source>
        <dbReference type="ARBA" id="ARBA00023157"/>
    </source>
</evidence>
<feature type="region of interest" description="Disordered" evidence="4">
    <location>
        <begin position="146"/>
        <end position="166"/>
    </location>
</feature>
<dbReference type="Gene3D" id="3.90.550.10">
    <property type="entry name" value="Spore Coat Polysaccharide Biosynthesis Protein SpsA, Chain A"/>
    <property type="match status" value="1"/>
</dbReference>
<reference evidence="6 7" key="1">
    <citation type="submission" date="2020-05" db="EMBL/GenBank/DDBJ databases">
        <title>Vigna angularis (adzuki bean) Var. LongXiaoDou No. 4 denovo assembly.</title>
        <authorList>
            <person name="Xiang H."/>
        </authorList>
    </citation>
    <scope>NUCLEOTIDE SEQUENCE [LARGE SCALE GENOMIC DNA]</scope>
    <source>
        <tissue evidence="6">Leaf</tissue>
    </source>
</reference>
<evidence type="ECO:0000259" key="5">
    <source>
        <dbReference type="Pfam" id="PF09258"/>
    </source>
</evidence>
<protein>
    <submittedName>
        <fullName evidence="6">Glycosyltransferase family protein</fullName>
    </submittedName>
</protein>
<proteinExistence type="inferred from homology"/>
<keyword evidence="3" id="KW-1015">Disulfide bond</keyword>
<dbReference type="Proteomes" id="UP000743370">
    <property type="component" value="Unassembled WGS sequence"/>
</dbReference>
<gene>
    <name evidence="6" type="ORF">HKW66_Vig0248130</name>
</gene>
<dbReference type="PANTHER" id="PTHR48409:SF1">
    <property type="entry name" value="GLYCOSYLTRANSFERASE FAMILY PROTEIN 64 C3"/>
    <property type="match status" value="1"/>
</dbReference>
<dbReference type="GO" id="GO:0016757">
    <property type="term" value="F:glycosyltransferase activity"/>
    <property type="evidence" value="ECO:0007669"/>
    <property type="project" value="InterPro"/>
</dbReference>
<organism evidence="6 7">
    <name type="scientific">Phaseolus angularis</name>
    <name type="common">Azuki bean</name>
    <name type="synonym">Vigna angularis</name>
    <dbReference type="NCBI Taxonomy" id="3914"/>
    <lineage>
        <taxon>Eukaryota</taxon>
        <taxon>Viridiplantae</taxon>
        <taxon>Streptophyta</taxon>
        <taxon>Embryophyta</taxon>
        <taxon>Tracheophyta</taxon>
        <taxon>Spermatophyta</taxon>
        <taxon>Magnoliopsida</taxon>
        <taxon>eudicotyledons</taxon>
        <taxon>Gunneridae</taxon>
        <taxon>Pentapetalae</taxon>
        <taxon>rosids</taxon>
        <taxon>fabids</taxon>
        <taxon>Fabales</taxon>
        <taxon>Fabaceae</taxon>
        <taxon>Papilionoideae</taxon>
        <taxon>50 kb inversion clade</taxon>
        <taxon>NPAAA clade</taxon>
        <taxon>indigoferoid/millettioid clade</taxon>
        <taxon>Phaseoleae</taxon>
        <taxon>Vigna</taxon>
    </lineage>
</organism>
<dbReference type="EMBL" id="JABFOF010000003">
    <property type="protein sequence ID" value="KAG2402918.1"/>
    <property type="molecule type" value="Genomic_DNA"/>
</dbReference>
<evidence type="ECO:0000313" key="7">
    <source>
        <dbReference type="Proteomes" id="UP000743370"/>
    </source>
</evidence>
<name>A0A8T0KV99_PHAAN</name>
<keyword evidence="2" id="KW-0808">Transferase</keyword>
<accession>A0A8T0KV99</accession>
<comment type="similarity">
    <text evidence="1">Belongs to the glycosyltransferase 64 family.</text>
</comment>